<dbReference type="OMA" id="AKANPQW"/>
<dbReference type="AlphaFoldDB" id="A3M0M7"/>
<dbReference type="HOGENOM" id="CLU_065853_0_1_1"/>
<accession>A3M0M7</accession>
<dbReference type="PANTHER" id="PTHR35802">
    <property type="entry name" value="PROTEASE SYNTHASE AND SPORULATION PROTEIN PAI 2"/>
    <property type="match status" value="1"/>
</dbReference>
<dbReference type="InterPro" id="IPR012349">
    <property type="entry name" value="Split_barrel_FMN-bd"/>
</dbReference>
<dbReference type="OrthoDB" id="2101473at2759"/>
<dbReference type="PANTHER" id="PTHR35802:SF1">
    <property type="entry name" value="PROTEASE SYNTHASE AND SPORULATION PROTEIN PAI 2"/>
    <property type="match status" value="1"/>
</dbReference>
<dbReference type="PIRSF" id="PIRSF010372">
    <property type="entry name" value="PaiB"/>
    <property type="match status" value="1"/>
</dbReference>
<reference evidence="1 2" key="1">
    <citation type="journal article" date="2007" name="Nat. Biotechnol.">
        <title>Genome sequence of the lignocellulose-bioconverting and xylose-fermenting yeast Pichia stipitis.</title>
        <authorList>
            <person name="Jeffries T.W."/>
            <person name="Grigoriev I.V."/>
            <person name="Grimwood J."/>
            <person name="Laplaza J.M."/>
            <person name="Aerts A."/>
            <person name="Salamov A."/>
            <person name="Schmutz J."/>
            <person name="Lindquist E."/>
            <person name="Dehal P."/>
            <person name="Shapiro H."/>
            <person name="Jin Y.S."/>
            <person name="Passoth V."/>
            <person name="Richardson P.M."/>
        </authorList>
    </citation>
    <scope>NUCLEOTIDE SEQUENCE [LARGE SCALE GENOMIC DNA]</scope>
    <source>
        <strain evidence="2">ATCC 58785 / CBS 6054 / NBRC 10063 / NRRL Y-11545</strain>
    </source>
</reference>
<dbReference type="eggNOG" id="ENOG502S5C8">
    <property type="taxonomic scope" value="Eukaryota"/>
</dbReference>
<keyword evidence="2" id="KW-1185">Reference proteome</keyword>
<dbReference type="SUPFAM" id="SSF50475">
    <property type="entry name" value="FMN-binding split barrel"/>
    <property type="match status" value="1"/>
</dbReference>
<protein>
    <submittedName>
        <fullName evidence="1">Negative transcriptional regulator</fullName>
    </submittedName>
</protein>
<dbReference type="Proteomes" id="UP000002258">
    <property type="component" value="Chromosome 8"/>
</dbReference>
<dbReference type="KEGG" id="pic:PICST_50195"/>
<dbReference type="InterPro" id="IPR007396">
    <property type="entry name" value="TR_PAI2-type"/>
</dbReference>
<evidence type="ECO:0000313" key="2">
    <source>
        <dbReference type="Proteomes" id="UP000002258"/>
    </source>
</evidence>
<evidence type="ECO:0000313" key="1">
    <source>
        <dbReference type="EMBL" id="ABN68556.1"/>
    </source>
</evidence>
<dbReference type="InParanoid" id="A3M0M7"/>
<organism evidence="1 2">
    <name type="scientific">Scheffersomyces stipitis (strain ATCC 58785 / CBS 6054 / NBRC 10063 / NRRL Y-11545)</name>
    <name type="common">Yeast</name>
    <name type="synonym">Pichia stipitis</name>
    <dbReference type="NCBI Taxonomy" id="322104"/>
    <lineage>
        <taxon>Eukaryota</taxon>
        <taxon>Fungi</taxon>
        <taxon>Dikarya</taxon>
        <taxon>Ascomycota</taxon>
        <taxon>Saccharomycotina</taxon>
        <taxon>Pichiomycetes</taxon>
        <taxon>Debaryomycetaceae</taxon>
        <taxon>Scheffersomyces</taxon>
    </lineage>
</organism>
<dbReference type="GeneID" id="4841133"/>
<dbReference type="RefSeq" id="XP_001386585.1">
    <property type="nucleotide sequence ID" value="XM_001386548.1"/>
</dbReference>
<dbReference type="EMBL" id="CP000502">
    <property type="protein sequence ID" value="ABN68556.1"/>
    <property type="molecule type" value="Genomic_DNA"/>
</dbReference>
<name>A3M0M7_PICST</name>
<dbReference type="STRING" id="322104.A3M0M7"/>
<dbReference type="Pfam" id="PF04299">
    <property type="entry name" value="FMN_bind_2"/>
    <property type="match status" value="1"/>
</dbReference>
<gene>
    <name evidence="1" type="ORF">PICST_50195</name>
</gene>
<proteinExistence type="predicted"/>
<sequence>MYIPKAYKEEDWQQVEFLIKKYPLATVVTYTEDEGVIANHFPFFLKVDESTGKKYLHAHIAKVNPQIPSLKKADSVLVIFQSANTYVTPSYYPTKKETHKFVPTWDFASVHIKGQAEVLDDFDFIRTQITNLTNQQEDGREDPWKVEDAPEKYLSLKQKAIIGLKIEITGYDAKYKFEQGMSKKDIGGVIDGLAKDGLDELSELTKTSNDRYDTKKAAKSG</sequence>
<dbReference type="FunCoup" id="A3M0M7">
    <property type="interactions" value="24"/>
</dbReference>
<dbReference type="Gene3D" id="2.30.110.10">
    <property type="entry name" value="Electron Transport, Fmn-binding Protein, Chain A"/>
    <property type="match status" value="1"/>
</dbReference>